<name>A0A2L0PTP6_ALCXX</name>
<dbReference type="FunFam" id="1.10.287.950:FF:000001">
    <property type="entry name" value="Methyl-accepting chemotaxis sensory transducer"/>
    <property type="match status" value="1"/>
</dbReference>
<comment type="subcellular location">
    <subcellularLocation>
        <location evidence="1">Cell inner membrane</location>
        <topology evidence="1">Multi-pass membrane protein</topology>
    </subcellularLocation>
</comment>
<dbReference type="Pfam" id="PF00015">
    <property type="entry name" value="MCPsignal"/>
    <property type="match status" value="1"/>
</dbReference>
<evidence type="ECO:0000256" key="1">
    <source>
        <dbReference type="ARBA" id="ARBA00004429"/>
    </source>
</evidence>
<proteinExistence type="inferred from homology"/>
<keyword evidence="4" id="KW-0145">Chemotaxis</keyword>
<evidence type="ECO:0000256" key="4">
    <source>
        <dbReference type="ARBA" id="ARBA00022500"/>
    </source>
</evidence>
<dbReference type="SMART" id="SM00304">
    <property type="entry name" value="HAMP"/>
    <property type="match status" value="1"/>
</dbReference>
<keyword evidence="8 12" id="KW-0472">Membrane</keyword>
<accession>A0A2L0PTP6</accession>
<dbReference type="CDD" id="cd11386">
    <property type="entry name" value="MCP_signal"/>
    <property type="match status" value="1"/>
</dbReference>
<reference evidence="16" key="1">
    <citation type="submission" date="2015-12" db="EMBL/GenBank/DDBJ databases">
        <title>FDA dAtabase for Regulatory Grade micrObial Sequences (FDA-ARGOS): Supporting development and validation of Infectious Disease Dx tests.</title>
        <authorList>
            <person name="Case J."/>
            <person name="Tallon L."/>
            <person name="Sadzewicz L."/>
            <person name="Sengamalay N."/>
            <person name="Ott S."/>
            <person name="Godinez A."/>
            <person name="Nagaraj S."/>
            <person name="Nadendla S."/>
            <person name="Sichtig H."/>
        </authorList>
    </citation>
    <scope>NUCLEOTIDE SEQUENCE [LARGE SCALE GENOMIC DNA]</scope>
    <source>
        <strain evidence="16">FDAARGOS_147</strain>
    </source>
</reference>
<keyword evidence="3" id="KW-0488">Methylation</keyword>
<dbReference type="GO" id="GO:0007165">
    <property type="term" value="P:signal transduction"/>
    <property type="evidence" value="ECO:0007669"/>
    <property type="project" value="UniProtKB-KW"/>
</dbReference>
<dbReference type="SMART" id="SM00283">
    <property type="entry name" value="MA"/>
    <property type="match status" value="1"/>
</dbReference>
<dbReference type="GO" id="GO:0004888">
    <property type="term" value="F:transmembrane signaling receptor activity"/>
    <property type="evidence" value="ECO:0007669"/>
    <property type="project" value="InterPro"/>
</dbReference>
<keyword evidence="2" id="KW-1003">Cell membrane</keyword>
<dbReference type="PROSITE" id="PS50885">
    <property type="entry name" value="HAMP"/>
    <property type="match status" value="1"/>
</dbReference>
<evidence type="ECO:0000256" key="5">
    <source>
        <dbReference type="ARBA" id="ARBA00022519"/>
    </source>
</evidence>
<evidence type="ECO:0000256" key="12">
    <source>
        <dbReference type="SAM" id="Phobius"/>
    </source>
</evidence>
<dbReference type="Pfam" id="PF00672">
    <property type="entry name" value="HAMP"/>
    <property type="match status" value="1"/>
</dbReference>
<sequence>MRGGGLCQEIAKLHPHNRADTPLWRCNRRMDMRKNLRVTTAVSAILAVFVVLFALAAAAGIFVLRENRADIEALGRGSIERASDLSDMTSSLFQARAALTDAKTAMEGGLEEARDQSLNHADKLLKQAAASLARLRANADTSAQGAPLFDQALAAYAAFADQTLAPMFKAIKGWNGIEVNRLVDKVLPVSGSAYVKQADAYQAYARQQGQAAVAGASQTMQRVTVVAAAVLGFVLVLAVLIRLAFRRRILRPLNEAGAHFDRIADGDLTGNIAVHGDNEIGVLYSAMRRMQTGLSAAVASVRHGVEEIHTGSGEIAAGGADMSDRTARQAGSLQEAAANMTQLAHTVQTTAGNADLASRQALSATQLAQRGGQAVQEVVTSMQGIADSARRIGEIVGVVDSIAFQTNILALNAAVEAARAGEQGKGFAVVAGEVRSLAQRSAQAAKEIKGLIEDSTSRVEVGVRQVNLAGDTMRDMLTSVDRVTQIVAEISSATAEQAAGIASVNDAVADIERSTQENAAMVEQTAAAAAALEQQAQGLQRAVSVFQIAQAAQAAGQGSGHELRQGAAAVALGHQRQVPMLDLVLDMGSGRRDVLRADALA</sequence>
<evidence type="ECO:0000313" key="16">
    <source>
        <dbReference type="Proteomes" id="UP000060602"/>
    </source>
</evidence>
<evidence type="ECO:0000256" key="2">
    <source>
        <dbReference type="ARBA" id="ARBA00022475"/>
    </source>
</evidence>
<dbReference type="PANTHER" id="PTHR43531:SF7">
    <property type="entry name" value="AEROTAXIS RECEPTOR"/>
    <property type="match status" value="1"/>
</dbReference>
<evidence type="ECO:0000259" key="14">
    <source>
        <dbReference type="PROSITE" id="PS50885"/>
    </source>
</evidence>
<feature type="transmembrane region" description="Helical" evidence="12">
    <location>
        <begin position="38"/>
        <end position="64"/>
    </location>
</feature>
<dbReference type="AlphaFoldDB" id="A0A2L0PTP6"/>
<dbReference type="InterPro" id="IPR003122">
    <property type="entry name" value="Tar_rcpt_lig-bd"/>
</dbReference>
<dbReference type="Gene3D" id="1.20.120.30">
    <property type="entry name" value="Aspartate receptor, ligand-binding domain"/>
    <property type="match status" value="1"/>
</dbReference>
<evidence type="ECO:0000256" key="10">
    <source>
        <dbReference type="ARBA" id="ARBA00029447"/>
    </source>
</evidence>
<dbReference type="EMBL" id="CP014060">
    <property type="protein sequence ID" value="AUZ17989.1"/>
    <property type="molecule type" value="Genomic_DNA"/>
</dbReference>
<evidence type="ECO:0000256" key="8">
    <source>
        <dbReference type="ARBA" id="ARBA00023136"/>
    </source>
</evidence>
<evidence type="ECO:0000256" key="9">
    <source>
        <dbReference type="ARBA" id="ARBA00023224"/>
    </source>
</evidence>
<dbReference type="InterPro" id="IPR004090">
    <property type="entry name" value="Chemotax_Me-accpt_rcpt"/>
</dbReference>
<dbReference type="SUPFAM" id="SSF58104">
    <property type="entry name" value="Methyl-accepting chemotaxis protein (MCP) signaling domain"/>
    <property type="match status" value="1"/>
</dbReference>
<feature type="transmembrane region" description="Helical" evidence="12">
    <location>
        <begin position="225"/>
        <end position="245"/>
    </location>
</feature>
<dbReference type="Gene3D" id="1.10.287.950">
    <property type="entry name" value="Methyl-accepting chemotaxis protein"/>
    <property type="match status" value="1"/>
</dbReference>
<dbReference type="PROSITE" id="PS50111">
    <property type="entry name" value="CHEMOTAXIS_TRANSDUC_2"/>
    <property type="match status" value="1"/>
</dbReference>
<dbReference type="PRINTS" id="PR00260">
    <property type="entry name" value="CHEMTRNSDUCR"/>
</dbReference>
<evidence type="ECO:0000259" key="13">
    <source>
        <dbReference type="PROSITE" id="PS50111"/>
    </source>
</evidence>
<dbReference type="PANTHER" id="PTHR43531">
    <property type="entry name" value="PROTEIN ICFG"/>
    <property type="match status" value="1"/>
</dbReference>
<keyword evidence="6 12" id="KW-0812">Transmembrane</keyword>
<dbReference type="GO" id="GO:0006935">
    <property type="term" value="P:chemotaxis"/>
    <property type="evidence" value="ECO:0007669"/>
    <property type="project" value="UniProtKB-KW"/>
</dbReference>
<comment type="similarity">
    <text evidence="10">Belongs to the methyl-accepting chemotaxis (MCP) protein family.</text>
</comment>
<keyword evidence="9 11" id="KW-0807">Transducer</keyword>
<evidence type="ECO:0000256" key="3">
    <source>
        <dbReference type="ARBA" id="ARBA00022481"/>
    </source>
</evidence>
<feature type="domain" description="HAMP" evidence="14">
    <location>
        <begin position="247"/>
        <end position="299"/>
    </location>
</feature>
<evidence type="ECO:0000256" key="7">
    <source>
        <dbReference type="ARBA" id="ARBA00022989"/>
    </source>
</evidence>
<dbReference type="InterPro" id="IPR051310">
    <property type="entry name" value="MCP_chemotaxis"/>
</dbReference>
<evidence type="ECO:0000256" key="11">
    <source>
        <dbReference type="PROSITE-ProRule" id="PRU00284"/>
    </source>
</evidence>
<dbReference type="InterPro" id="IPR004089">
    <property type="entry name" value="MCPsignal_dom"/>
</dbReference>
<keyword evidence="5" id="KW-0997">Cell inner membrane</keyword>
<organism evidence="15 16">
    <name type="scientific">Alcaligenes xylosoxydans xylosoxydans</name>
    <name type="common">Achromobacter xylosoxidans</name>
    <dbReference type="NCBI Taxonomy" id="85698"/>
    <lineage>
        <taxon>Bacteria</taxon>
        <taxon>Pseudomonadati</taxon>
        <taxon>Pseudomonadota</taxon>
        <taxon>Betaproteobacteria</taxon>
        <taxon>Burkholderiales</taxon>
        <taxon>Alcaligenaceae</taxon>
        <taxon>Achromobacter</taxon>
    </lineage>
</organism>
<dbReference type="GO" id="GO:0005886">
    <property type="term" value="C:plasma membrane"/>
    <property type="evidence" value="ECO:0007669"/>
    <property type="project" value="UniProtKB-SubCell"/>
</dbReference>
<gene>
    <name evidence="15" type="ORF">AL504_31305</name>
</gene>
<dbReference type="Pfam" id="PF02203">
    <property type="entry name" value="TarH"/>
    <property type="match status" value="1"/>
</dbReference>
<keyword evidence="7 12" id="KW-1133">Transmembrane helix</keyword>
<dbReference type="CDD" id="cd06225">
    <property type="entry name" value="HAMP"/>
    <property type="match status" value="1"/>
</dbReference>
<evidence type="ECO:0000313" key="15">
    <source>
        <dbReference type="EMBL" id="AUZ17989.1"/>
    </source>
</evidence>
<dbReference type="InterPro" id="IPR003660">
    <property type="entry name" value="HAMP_dom"/>
</dbReference>
<evidence type="ECO:0000256" key="6">
    <source>
        <dbReference type="ARBA" id="ARBA00022692"/>
    </source>
</evidence>
<feature type="domain" description="Methyl-accepting transducer" evidence="13">
    <location>
        <begin position="304"/>
        <end position="533"/>
    </location>
</feature>
<dbReference type="Proteomes" id="UP000060602">
    <property type="component" value="Chromosome"/>
</dbReference>
<protein>
    <submittedName>
        <fullName evidence="15">Methyl-accepting chemotaxis protein</fullName>
    </submittedName>
</protein>